<dbReference type="GO" id="GO:0006629">
    <property type="term" value="P:lipid metabolic process"/>
    <property type="evidence" value="ECO:0007669"/>
    <property type="project" value="TreeGrafter"/>
</dbReference>
<dbReference type="SUPFAM" id="SSF50814">
    <property type="entry name" value="Lipocalins"/>
    <property type="match status" value="1"/>
</dbReference>
<keyword evidence="2" id="KW-1185">Reference proteome</keyword>
<comment type="caution">
    <text evidence="1">The sequence shown here is derived from an EMBL/GenBank/DDBJ whole genome shotgun (WGS) entry which is preliminary data.</text>
</comment>
<dbReference type="OrthoDB" id="565904at2759"/>
<dbReference type="GO" id="GO:0008289">
    <property type="term" value="F:lipid binding"/>
    <property type="evidence" value="ECO:0007669"/>
    <property type="project" value="UniProtKB-KW"/>
</dbReference>
<dbReference type="PANTHER" id="PTHR10612">
    <property type="entry name" value="APOLIPOPROTEIN D"/>
    <property type="match status" value="1"/>
</dbReference>
<evidence type="ECO:0000313" key="2">
    <source>
        <dbReference type="Proteomes" id="UP000749559"/>
    </source>
</evidence>
<gene>
    <name evidence="1" type="ORF">OFUS_LOCUS22559</name>
</gene>
<dbReference type="AlphaFoldDB" id="A0A8J1TDE9"/>
<dbReference type="Gene3D" id="2.40.128.20">
    <property type="match status" value="1"/>
</dbReference>
<sequence>MFIHPYKSNTKMASAILNSVLLGLVTFLGRVESQKCILNMTSLELQPNFEFNRFMGRWFELSTWFHRVVNKDNKWDDHFRIITSRTLIMADYMTVGRPRNSTGACVKWSGHQLIAGPPSHPARLTWRIKTSRGTFADRALYVVSTDYVNYAITVECIMGATLNANGTCTPDPNVYVLGRKTSLEPDQYANVNNIIITRICHTDLQEFHPTFHQKQCPIPTAGASTVQWSRIYILLFLMANTMMTSTQ</sequence>
<evidence type="ECO:0000313" key="1">
    <source>
        <dbReference type="EMBL" id="CAH1798409.1"/>
    </source>
</evidence>
<protein>
    <submittedName>
        <fullName evidence="1">Uncharacterized protein</fullName>
    </submittedName>
</protein>
<dbReference type="GO" id="GO:0000302">
    <property type="term" value="P:response to reactive oxygen species"/>
    <property type="evidence" value="ECO:0007669"/>
    <property type="project" value="TreeGrafter"/>
</dbReference>
<accession>A0A8J1TDE9</accession>
<dbReference type="Proteomes" id="UP000749559">
    <property type="component" value="Unassembled WGS sequence"/>
</dbReference>
<proteinExistence type="predicted"/>
<name>A0A8J1TDE9_OWEFU</name>
<organism evidence="1 2">
    <name type="scientific">Owenia fusiformis</name>
    <name type="common">Polychaete worm</name>
    <dbReference type="NCBI Taxonomy" id="6347"/>
    <lineage>
        <taxon>Eukaryota</taxon>
        <taxon>Metazoa</taxon>
        <taxon>Spiralia</taxon>
        <taxon>Lophotrochozoa</taxon>
        <taxon>Annelida</taxon>
        <taxon>Polychaeta</taxon>
        <taxon>Sedentaria</taxon>
        <taxon>Canalipalpata</taxon>
        <taxon>Sabellida</taxon>
        <taxon>Oweniida</taxon>
        <taxon>Oweniidae</taxon>
        <taxon>Owenia</taxon>
    </lineage>
</organism>
<dbReference type="InterPro" id="IPR012674">
    <property type="entry name" value="Calycin"/>
</dbReference>
<dbReference type="GO" id="GO:0005737">
    <property type="term" value="C:cytoplasm"/>
    <property type="evidence" value="ECO:0007669"/>
    <property type="project" value="TreeGrafter"/>
</dbReference>
<dbReference type="PANTHER" id="PTHR10612:SF34">
    <property type="entry name" value="APOLIPOPROTEIN D"/>
    <property type="match status" value="1"/>
</dbReference>
<dbReference type="EMBL" id="CAIIXF020000011">
    <property type="protein sequence ID" value="CAH1798409.1"/>
    <property type="molecule type" value="Genomic_DNA"/>
</dbReference>
<reference evidence="1" key="1">
    <citation type="submission" date="2022-03" db="EMBL/GenBank/DDBJ databases">
        <authorList>
            <person name="Martin C."/>
        </authorList>
    </citation>
    <scope>NUCLEOTIDE SEQUENCE</scope>
</reference>